<evidence type="ECO:0000256" key="2">
    <source>
        <dbReference type="ARBA" id="ARBA00022679"/>
    </source>
</evidence>
<organism evidence="6 7">
    <name type="scientific">Penicilliopsis zonata CBS 506.65</name>
    <dbReference type="NCBI Taxonomy" id="1073090"/>
    <lineage>
        <taxon>Eukaryota</taxon>
        <taxon>Fungi</taxon>
        <taxon>Dikarya</taxon>
        <taxon>Ascomycota</taxon>
        <taxon>Pezizomycotina</taxon>
        <taxon>Eurotiomycetes</taxon>
        <taxon>Eurotiomycetidae</taxon>
        <taxon>Eurotiales</taxon>
        <taxon>Aspergillaceae</taxon>
        <taxon>Penicilliopsis</taxon>
    </lineage>
</organism>
<gene>
    <name evidence="6" type="ORF">ASPZODRAFT_134274</name>
</gene>
<dbReference type="GeneID" id="34609949"/>
<keyword evidence="7" id="KW-1185">Reference proteome</keyword>
<evidence type="ECO:0000259" key="5">
    <source>
        <dbReference type="Pfam" id="PF06094"/>
    </source>
</evidence>
<dbReference type="Proteomes" id="UP000184188">
    <property type="component" value="Unassembled WGS sequence"/>
</dbReference>
<proteinExistence type="inferred from homology"/>
<dbReference type="AlphaFoldDB" id="A0A1L9SCK8"/>
<dbReference type="EMBL" id="KV878346">
    <property type="protein sequence ID" value="OJJ44872.1"/>
    <property type="molecule type" value="Genomic_DNA"/>
</dbReference>
<protein>
    <recommendedName>
        <fullName evidence="3">Putative gamma-glutamylcyclotransferase</fullName>
    </recommendedName>
</protein>
<accession>A0A1L9SCK8</accession>
<dbReference type="CDD" id="cd06661">
    <property type="entry name" value="GGCT_like"/>
    <property type="match status" value="1"/>
</dbReference>
<dbReference type="InterPro" id="IPR045038">
    <property type="entry name" value="AIG2-like"/>
</dbReference>
<name>A0A1L9SCK8_9EURO</name>
<comment type="similarity">
    <text evidence="1">Belongs to the gamma-glutamylcyclotransferase family.</text>
</comment>
<feature type="compositionally biased region" description="Pro residues" evidence="4">
    <location>
        <begin position="1"/>
        <end position="17"/>
    </location>
</feature>
<evidence type="ECO:0000256" key="4">
    <source>
        <dbReference type="SAM" id="MobiDB-lite"/>
    </source>
</evidence>
<evidence type="ECO:0000256" key="1">
    <source>
        <dbReference type="ARBA" id="ARBA00008861"/>
    </source>
</evidence>
<dbReference type="PANTHER" id="PTHR31544:SF4">
    <property type="entry name" value="GAMMA-GLUTAMYLCYCLOTRANSFERASE-RELATED"/>
    <property type="match status" value="1"/>
</dbReference>
<feature type="region of interest" description="Disordered" evidence="4">
    <location>
        <begin position="1"/>
        <end position="21"/>
    </location>
</feature>
<dbReference type="Gene3D" id="3.10.490.10">
    <property type="entry name" value="Gamma-glutamyl cyclotransferase-like"/>
    <property type="match status" value="1"/>
</dbReference>
<dbReference type="InterPro" id="IPR009288">
    <property type="entry name" value="AIG2-like_dom"/>
</dbReference>
<dbReference type="VEuPathDB" id="FungiDB:ASPZODRAFT_134274"/>
<dbReference type="PANTHER" id="PTHR31544">
    <property type="entry name" value="AIG2-LIKE PROTEIN D"/>
    <property type="match status" value="1"/>
</dbReference>
<dbReference type="GO" id="GO:0016740">
    <property type="term" value="F:transferase activity"/>
    <property type="evidence" value="ECO:0007669"/>
    <property type="project" value="UniProtKB-KW"/>
</dbReference>
<evidence type="ECO:0000313" key="7">
    <source>
        <dbReference type="Proteomes" id="UP000184188"/>
    </source>
</evidence>
<keyword evidence="2" id="KW-0808">Transferase</keyword>
<dbReference type="RefSeq" id="XP_022579382.1">
    <property type="nucleotide sequence ID" value="XM_022723484.1"/>
</dbReference>
<feature type="domain" description="Gamma-glutamylcyclotransferase AIG2-like" evidence="5">
    <location>
        <begin position="60"/>
        <end position="160"/>
    </location>
</feature>
<reference evidence="7" key="1">
    <citation type="journal article" date="2017" name="Genome Biol.">
        <title>Comparative genomics reveals high biological diversity and specific adaptations in the industrially and medically important fungal genus Aspergillus.</title>
        <authorList>
            <person name="de Vries R.P."/>
            <person name="Riley R."/>
            <person name="Wiebenga A."/>
            <person name="Aguilar-Osorio G."/>
            <person name="Amillis S."/>
            <person name="Uchima C.A."/>
            <person name="Anderluh G."/>
            <person name="Asadollahi M."/>
            <person name="Askin M."/>
            <person name="Barry K."/>
            <person name="Battaglia E."/>
            <person name="Bayram O."/>
            <person name="Benocci T."/>
            <person name="Braus-Stromeyer S.A."/>
            <person name="Caldana C."/>
            <person name="Canovas D."/>
            <person name="Cerqueira G.C."/>
            <person name="Chen F."/>
            <person name="Chen W."/>
            <person name="Choi C."/>
            <person name="Clum A."/>
            <person name="Dos Santos R.A."/>
            <person name="Damasio A.R."/>
            <person name="Diallinas G."/>
            <person name="Emri T."/>
            <person name="Fekete E."/>
            <person name="Flipphi M."/>
            <person name="Freyberg S."/>
            <person name="Gallo A."/>
            <person name="Gournas C."/>
            <person name="Habgood R."/>
            <person name="Hainaut M."/>
            <person name="Harispe M.L."/>
            <person name="Henrissat B."/>
            <person name="Hilden K.S."/>
            <person name="Hope R."/>
            <person name="Hossain A."/>
            <person name="Karabika E."/>
            <person name="Karaffa L."/>
            <person name="Karanyi Z."/>
            <person name="Krasevec N."/>
            <person name="Kuo A."/>
            <person name="Kusch H."/>
            <person name="LaButti K."/>
            <person name="Lagendijk E.L."/>
            <person name="Lapidus A."/>
            <person name="Levasseur A."/>
            <person name="Lindquist E."/>
            <person name="Lipzen A."/>
            <person name="Logrieco A.F."/>
            <person name="MacCabe A."/>
            <person name="Maekelae M.R."/>
            <person name="Malavazi I."/>
            <person name="Melin P."/>
            <person name="Meyer V."/>
            <person name="Mielnichuk N."/>
            <person name="Miskei M."/>
            <person name="Molnar A.P."/>
            <person name="Mule G."/>
            <person name="Ngan C.Y."/>
            <person name="Orejas M."/>
            <person name="Orosz E."/>
            <person name="Ouedraogo J.P."/>
            <person name="Overkamp K.M."/>
            <person name="Park H.-S."/>
            <person name="Perrone G."/>
            <person name="Piumi F."/>
            <person name="Punt P.J."/>
            <person name="Ram A.F."/>
            <person name="Ramon A."/>
            <person name="Rauscher S."/>
            <person name="Record E."/>
            <person name="Riano-Pachon D.M."/>
            <person name="Robert V."/>
            <person name="Roehrig J."/>
            <person name="Ruller R."/>
            <person name="Salamov A."/>
            <person name="Salih N.S."/>
            <person name="Samson R.A."/>
            <person name="Sandor E."/>
            <person name="Sanguinetti M."/>
            <person name="Schuetze T."/>
            <person name="Sepcic K."/>
            <person name="Shelest E."/>
            <person name="Sherlock G."/>
            <person name="Sophianopoulou V."/>
            <person name="Squina F.M."/>
            <person name="Sun H."/>
            <person name="Susca A."/>
            <person name="Todd R.B."/>
            <person name="Tsang A."/>
            <person name="Unkles S.E."/>
            <person name="van de Wiele N."/>
            <person name="van Rossen-Uffink D."/>
            <person name="Oliveira J.V."/>
            <person name="Vesth T.C."/>
            <person name="Visser J."/>
            <person name="Yu J.-H."/>
            <person name="Zhou M."/>
            <person name="Andersen M.R."/>
            <person name="Archer D.B."/>
            <person name="Baker S.E."/>
            <person name="Benoit I."/>
            <person name="Brakhage A.A."/>
            <person name="Braus G.H."/>
            <person name="Fischer R."/>
            <person name="Frisvad J.C."/>
            <person name="Goldman G.H."/>
            <person name="Houbraken J."/>
            <person name="Oakley B."/>
            <person name="Pocsi I."/>
            <person name="Scazzocchio C."/>
            <person name="Seiboth B."/>
            <person name="vanKuyk P.A."/>
            <person name="Wortman J."/>
            <person name="Dyer P.S."/>
            <person name="Grigoriev I.V."/>
        </authorList>
    </citation>
    <scope>NUCLEOTIDE SEQUENCE [LARGE SCALE GENOMIC DNA]</scope>
    <source>
        <strain evidence="7">CBS 506.65</strain>
    </source>
</reference>
<evidence type="ECO:0000256" key="3">
    <source>
        <dbReference type="ARBA" id="ARBA00030602"/>
    </source>
</evidence>
<dbReference type="Pfam" id="PF06094">
    <property type="entry name" value="GGACT"/>
    <property type="match status" value="1"/>
</dbReference>
<sequence>MSEPSPPSPPPPPPAPAPKDLRSKISPFVLKLRNAPPELYHRSLNTPPLVDPFDPPVGPYFFYGTLMDPKLLADILDLAHEPKLRPAKVVGHSCKLWGQYPAMVDGPQEGTVEGAVYNVQTVKAGEKLAAYETNNYTFKACLIEYTDGQKPADDLGHAFLFAGNPHDLTEGTFDLKTWLRRMGRQDTKERT</sequence>
<dbReference type="OrthoDB" id="3262926at2759"/>
<dbReference type="SUPFAM" id="SSF110857">
    <property type="entry name" value="Gamma-glutamyl cyclotransferase-like"/>
    <property type="match status" value="1"/>
</dbReference>
<dbReference type="InterPro" id="IPR013024">
    <property type="entry name" value="GGCT-like"/>
</dbReference>
<evidence type="ECO:0000313" key="6">
    <source>
        <dbReference type="EMBL" id="OJJ44872.1"/>
    </source>
</evidence>
<dbReference type="InterPro" id="IPR036568">
    <property type="entry name" value="GGCT-like_sf"/>
</dbReference>